<evidence type="ECO:0000313" key="2">
    <source>
        <dbReference type="Proteomes" id="UP001168821"/>
    </source>
</evidence>
<proteinExistence type="predicted"/>
<comment type="caution">
    <text evidence="1">The sequence shown here is derived from an EMBL/GenBank/DDBJ whole genome shotgun (WGS) entry which is preliminary data.</text>
</comment>
<dbReference type="Proteomes" id="UP001168821">
    <property type="component" value="Unassembled WGS sequence"/>
</dbReference>
<dbReference type="AlphaFoldDB" id="A0AA38I7Q4"/>
<dbReference type="EMBL" id="JALNTZ010000006">
    <property type="protein sequence ID" value="KAJ3648779.1"/>
    <property type="molecule type" value="Genomic_DNA"/>
</dbReference>
<accession>A0AA38I7Q4</accession>
<reference evidence="1" key="1">
    <citation type="journal article" date="2023" name="G3 (Bethesda)">
        <title>Whole genome assemblies of Zophobas morio and Tenebrio molitor.</title>
        <authorList>
            <person name="Kaur S."/>
            <person name="Stinson S.A."/>
            <person name="diCenzo G.C."/>
        </authorList>
    </citation>
    <scope>NUCLEOTIDE SEQUENCE</scope>
    <source>
        <strain evidence="1">QUZm001</strain>
    </source>
</reference>
<organism evidence="1 2">
    <name type="scientific">Zophobas morio</name>
    <dbReference type="NCBI Taxonomy" id="2755281"/>
    <lineage>
        <taxon>Eukaryota</taxon>
        <taxon>Metazoa</taxon>
        <taxon>Ecdysozoa</taxon>
        <taxon>Arthropoda</taxon>
        <taxon>Hexapoda</taxon>
        <taxon>Insecta</taxon>
        <taxon>Pterygota</taxon>
        <taxon>Neoptera</taxon>
        <taxon>Endopterygota</taxon>
        <taxon>Coleoptera</taxon>
        <taxon>Polyphaga</taxon>
        <taxon>Cucujiformia</taxon>
        <taxon>Tenebrionidae</taxon>
        <taxon>Zophobas</taxon>
    </lineage>
</organism>
<protein>
    <submittedName>
        <fullName evidence="1">Uncharacterized protein</fullName>
    </submittedName>
</protein>
<gene>
    <name evidence="1" type="ORF">Zmor_020555</name>
</gene>
<keyword evidence="2" id="KW-1185">Reference proteome</keyword>
<evidence type="ECO:0000313" key="1">
    <source>
        <dbReference type="EMBL" id="KAJ3648779.1"/>
    </source>
</evidence>
<sequence length="88" mass="10177">MCEEFIPCCTCLCPAIPGRRAPADTNFKRLENQLRANWHPVKLSKRRVATDDEHKLEVIQILKEESHVGQRELARRVRISSLHISTQT</sequence>
<name>A0AA38I7Q4_9CUCU</name>